<dbReference type="PANTHER" id="PTHR48200">
    <property type="entry name" value="PROTEIN, PUTATIVE-RELATED"/>
    <property type="match status" value="1"/>
</dbReference>
<evidence type="ECO:0000313" key="3">
    <source>
        <dbReference type="EMBL" id="SPD08342.1"/>
    </source>
</evidence>
<gene>
    <name evidence="3" type="ORF">FSB_LOCUS36224</name>
</gene>
<proteinExistence type="predicted"/>
<evidence type="ECO:0000256" key="1">
    <source>
        <dbReference type="SAM" id="Coils"/>
    </source>
</evidence>
<evidence type="ECO:0000259" key="2">
    <source>
        <dbReference type="Pfam" id="PF24924"/>
    </source>
</evidence>
<dbReference type="InterPro" id="IPR056647">
    <property type="entry name" value="DUF7745"/>
</dbReference>
<feature type="coiled-coil region" evidence="1">
    <location>
        <begin position="373"/>
        <end position="407"/>
    </location>
</feature>
<dbReference type="EMBL" id="OIVN01003035">
    <property type="protein sequence ID" value="SPD08342.1"/>
    <property type="molecule type" value="Genomic_DNA"/>
</dbReference>
<organism evidence="3">
    <name type="scientific">Fagus sylvatica</name>
    <name type="common">Beechnut</name>
    <dbReference type="NCBI Taxonomy" id="28930"/>
    <lineage>
        <taxon>Eukaryota</taxon>
        <taxon>Viridiplantae</taxon>
        <taxon>Streptophyta</taxon>
        <taxon>Embryophyta</taxon>
        <taxon>Tracheophyta</taxon>
        <taxon>Spermatophyta</taxon>
        <taxon>Magnoliopsida</taxon>
        <taxon>eudicotyledons</taxon>
        <taxon>Gunneridae</taxon>
        <taxon>Pentapetalae</taxon>
        <taxon>rosids</taxon>
        <taxon>fabids</taxon>
        <taxon>Fagales</taxon>
        <taxon>Fagaceae</taxon>
        <taxon>Fagus</taxon>
    </lineage>
</organism>
<sequence length="559" mass="62628">MASSSGDPDSLVVLRFHDFRAERLRHWWTLLGGDDHANTMGDFGKFPSLMRLRVDHDLLETLASFWDPTHCCFSIGEMDLVPTLEEYAELLQLGSLFSETPVIPIQGPWSNRVLEKYLGLTSAVVRPEISRVDGTWRKASISLDLLTKYFSWNDFPAELAGDFILGMREWKKFRVNAFKIAFAGIFLFPTSAGRIDLGVIPLIFSKGRSIILSILCETIRSLSYCRRRGCSVRSFSSYGSAVTCVYLLDLPLSEWSWRVTWRPAVWRPWTHCNLFDGVPLPGYPPRLGDLSLVTFDYVPGDDMWRFFTRVENIWGGRCSEMVLVEGGLHANSSVTPDFVEWREGWSPSFTPRPIVRPGMSHSSVPPSLRASGSTGWSERIVVLERELEEARAELASLRLARVSEREESAARVESMRSTLHHSNAATANFRRDLEALVDPSTGRPHDIVALRRALDESEAALIAARISMGAMRVQISVLQGDNAVLLTKVDLVQDALESGASWLNREGLPVVRALHQVTRVVDSLGARARAVLEEHDEGDLALSTALGRFCRETCIRLGH</sequence>
<reference evidence="3" key="1">
    <citation type="submission" date="2018-02" db="EMBL/GenBank/DDBJ databases">
        <authorList>
            <person name="Cohen D.B."/>
            <person name="Kent A.D."/>
        </authorList>
    </citation>
    <scope>NUCLEOTIDE SEQUENCE</scope>
</reference>
<name>A0A2N9H8C1_FAGSY</name>
<keyword evidence="1" id="KW-0175">Coiled coil</keyword>
<dbReference type="PANTHER" id="PTHR48200:SF1">
    <property type="entry name" value="AMINOTRANSFERASE-LIKE PLANT MOBILE DOMAIN-CONTAINING PROTEIN"/>
    <property type="match status" value="1"/>
</dbReference>
<accession>A0A2N9H8C1</accession>
<protein>
    <recommendedName>
        <fullName evidence="2">DUF7745 domain-containing protein</fullName>
    </recommendedName>
</protein>
<dbReference type="AlphaFoldDB" id="A0A2N9H8C1"/>
<dbReference type="Pfam" id="PF24924">
    <property type="entry name" value="DUF7745"/>
    <property type="match status" value="1"/>
</dbReference>
<feature type="domain" description="DUF7745" evidence="2">
    <location>
        <begin position="37"/>
        <end position="229"/>
    </location>
</feature>